<name>A0A4Q9MES7_9APHY</name>
<dbReference type="AlphaFoldDB" id="A0A4Q9MES7"/>
<organism evidence="2">
    <name type="scientific">Dichomitus squalens</name>
    <dbReference type="NCBI Taxonomy" id="114155"/>
    <lineage>
        <taxon>Eukaryota</taxon>
        <taxon>Fungi</taxon>
        <taxon>Dikarya</taxon>
        <taxon>Basidiomycota</taxon>
        <taxon>Agaricomycotina</taxon>
        <taxon>Agaricomycetes</taxon>
        <taxon>Polyporales</taxon>
        <taxon>Polyporaceae</taxon>
        <taxon>Dichomitus</taxon>
    </lineage>
</organism>
<keyword evidence="1" id="KW-0812">Transmembrane</keyword>
<reference evidence="2" key="1">
    <citation type="submission" date="2019-01" db="EMBL/GenBank/DDBJ databases">
        <title>Draft genome sequences of three monokaryotic isolates of the white-rot basidiomycete fungus Dichomitus squalens.</title>
        <authorList>
            <consortium name="DOE Joint Genome Institute"/>
            <person name="Lopez S.C."/>
            <person name="Andreopoulos B."/>
            <person name="Pangilinan J."/>
            <person name="Lipzen A."/>
            <person name="Riley R."/>
            <person name="Ahrendt S."/>
            <person name="Ng V."/>
            <person name="Barry K."/>
            <person name="Daum C."/>
            <person name="Grigoriev I.V."/>
            <person name="Hilden K.S."/>
            <person name="Makela M.R."/>
            <person name="de Vries R.P."/>
        </authorList>
    </citation>
    <scope>NUCLEOTIDE SEQUENCE [LARGE SCALE GENOMIC DNA]</scope>
    <source>
        <strain evidence="2">OM18370.1</strain>
    </source>
</reference>
<dbReference type="EMBL" id="ML143481">
    <property type="protein sequence ID" value="TBU24366.1"/>
    <property type="molecule type" value="Genomic_DNA"/>
</dbReference>
<sequence length="68" mass="7714">MAPPRTQVQKKRGAREVCVAAARYVAWCVVVFLAFLVFWSVVFHMLAHPATRGMLSSLKSFLSAYLIW</sequence>
<keyword evidence="1" id="KW-0472">Membrane</keyword>
<gene>
    <name evidence="2" type="ORF">BD311DRAFT_766647</name>
</gene>
<evidence type="ECO:0000313" key="2">
    <source>
        <dbReference type="EMBL" id="TBU24366.1"/>
    </source>
</evidence>
<proteinExistence type="predicted"/>
<dbReference type="Proteomes" id="UP000292957">
    <property type="component" value="Unassembled WGS sequence"/>
</dbReference>
<feature type="transmembrane region" description="Helical" evidence="1">
    <location>
        <begin position="21"/>
        <end position="47"/>
    </location>
</feature>
<protein>
    <submittedName>
        <fullName evidence="2">Uncharacterized protein</fullName>
    </submittedName>
</protein>
<accession>A0A4Q9MES7</accession>
<keyword evidence="1" id="KW-1133">Transmembrane helix</keyword>
<evidence type="ECO:0000256" key="1">
    <source>
        <dbReference type="SAM" id="Phobius"/>
    </source>
</evidence>